<feature type="region of interest" description="Disordered" evidence="1">
    <location>
        <begin position="51"/>
        <end position="70"/>
    </location>
</feature>
<proteinExistence type="predicted"/>
<evidence type="ECO:0000256" key="1">
    <source>
        <dbReference type="SAM" id="MobiDB-lite"/>
    </source>
</evidence>
<accession>A0A951UBQ7</accession>
<dbReference type="InterPro" id="IPR010328">
    <property type="entry name" value="DUF928"/>
</dbReference>
<reference evidence="2" key="1">
    <citation type="submission" date="2021-05" db="EMBL/GenBank/DDBJ databases">
        <authorList>
            <person name="Pietrasiak N."/>
            <person name="Ward R."/>
            <person name="Stajich J.E."/>
            <person name="Kurbessoian T."/>
        </authorList>
    </citation>
    <scope>NUCLEOTIDE SEQUENCE</scope>
    <source>
        <strain evidence="2">CPER-KK1</strain>
    </source>
</reference>
<reference evidence="2" key="2">
    <citation type="journal article" date="2022" name="Microbiol. Resour. Announc.">
        <title>Metagenome Sequencing to Explore Phylogenomics of Terrestrial Cyanobacteria.</title>
        <authorList>
            <person name="Ward R.D."/>
            <person name="Stajich J.E."/>
            <person name="Johansen J.R."/>
            <person name="Huntemann M."/>
            <person name="Clum A."/>
            <person name="Foster B."/>
            <person name="Foster B."/>
            <person name="Roux S."/>
            <person name="Palaniappan K."/>
            <person name="Varghese N."/>
            <person name="Mukherjee S."/>
            <person name="Reddy T.B.K."/>
            <person name="Daum C."/>
            <person name="Copeland A."/>
            <person name="Chen I.A."/>
            <person name="Ivanova N.N."/>
            <person name="Kyrpides N.C."/>
            <person name="Shapiro N."/>
            <person name="Eloe-Fadrosh E.A."/>
            <person name="Pietrasiak N."/>
        </authorList>
    </citation>
    <scope>NUCLEOTIDE SEQUENCE</scope>
    <source>
        <strain evidence="2">CPER-KK1</strain>
    </source>
</reference>
<dbReference type="Proteomes" id="UP000753908">
    <property type="component" value="Unassembled WGS sequence"/>
</dbReference>
<organism evidence="2 3">
    <name type="scientific">Symplocastrum torsivum CPER-KK1</name>
    <dbReference type="NCBI Taxonomy" id="450513"/>
    <lineage>
        <taxon>Bacteria</taxon>
        <taxon>Bacillati</taxon>
        <taxon>Cyanobacteriota</taxon>
        <taxon>Cyanophyceae</taxon>
        <taxon>Oscillatoriophycideae</taxon>
        <taxon>Oscillatoriales</taxon>
        <taxon>Microcoleaceae</taxon>
        <taxon>Symplocastrum</taxon>
    </lineage>
</organism>
<gene>
    <name evidence="2" type="ORF">KME25_23130</name>
</gene>
<dbReference type="EMBL" id="JAHHIF010000038">
    <property type="protein sequence ID" value="MBW4547305.1"/>
    <property type="molecule type" value="Genomic_DNA"/>
</dbReference>
<name>A0A951UBQ7_9CYAN</name>
<evidence type="ECO:0000313" key="3">
    <source>
        <dbReference type="Proteomes" id="UP000753908"/>
    </source>
</evidence>
<evidence type="ECO:0000313" key="2">
    <source>
        <dbReference type="EMBL" id="MBW4547305.1"/>
    </source>
</evidence>
<comment type="caution">
    <text evidence="2">The sequence shown here is derived from an EMBL/GenBank/DDBJ whole genome shotgun (WGS) entry which is preliminary data.</text>
</comment>
<dbReference type="Pfam" id="PF06051">
    <property type="entry name" value="DUF928"/>
    <property type="match status" value="1"/>
</dbReference>
<sequence length="255" mass="27784">MGRQSSLMLFSGSLSLGLMLVALLPAQAEIQSRLASQNPTLPGHSVFQVTFEPPGDGKPDNTVGGASRDSGQCLQDAITSQQTITPLMPTTNRGLTLVERPTFFVYVPQTSAQKAFFSLKDKDESYYYQATLPMPETSGIVSLKLPADAPALEIGKSYQWSFVTICGERLAVDDPRVESQIQRIELNTEFSSQLKNLSPLERAAVYGADGIWYDTVATLAELRRSQPNDLTLAATWENLLKSVGLNAIATKPLLQ</sequence>
<protein>
    <submittedName>
        <fullName evidence="2">DUF928 domain-containing protein</fullName>
    </submittedName>
</protein>
<dbReference type="AlphaFoldDB" id="A0A951UBQ7"/>